<name>A0A4V1IVG6_9FUNG</name>
<evidence type="ECO:0000256" key="3">
    <source>
        <dbReference type="SAM" id="SignalP"/>
    </source>
</evidence>
<proteinExistence type="predicted"/>
<protein>
    <recommendedName>
        <fullName evidence="6">Glycosyltransferase 2-like domain-containing protein</fullName>
    </recommendedName>
</protein>
<feature type="chain" id="PRO_5020187046" description="Glycosyltransferase 2-like domain-containing protein" evidence="3">
    <location>
        <begin position="41"/>
        <end position="1322"/>
    </location>
</feature>
<feature type="region of interest" description="Disordered" evidence="1">
    <location>
        <begin position="1167"/>
        <end position="1201"/>
    </location>
</feature>
<organism evidence="4 5">
    <name type="scientific">Caulochytrium protostelioides</name>
    <dbReference type="NCBI Taxonomy" id="1555241"/>
    <lineage>
        <taxon>Eukaryota</taxon>
        <taxon>Fungi</taxon>
        <taxon>Fungi incertae sedis</taxon>
        <taxon>Chytridiomycota</taxon>
        <taxon>Chytridiomycota incertae sedis</taxon>
        <taxon>Chytridiomycetes</taxon>
        <taxon>Caulochytriales</taxon>
        <taxon>Caulochytriaceae</taxon>
        <taxon>Caulochytrium</taxon>
    </lineage>
</organism>
<feature type="compositionally biased region" description="Basic residues" evidence="1">
    <location>
        <begin position="1299"/>
        <end position="1310"/>
    </location>
</feature>
<feature type="transmembrane region" description="Helical" evidence="2">
    <location>
        <begin position="272"/>
        <end position="293"/>
    </location>
</feature>
<feature type="transmembrane region" description="Helical" evidence="2">
    <location>
        <begin position="886"/>
        <end position="915"/>
    </location>
</feature>
<keyword evidence="2" id="KW-0472">Membrane</keyword>
<gene>
    <name evidence="4" type="ORF">CXG81DRAFT_23401</name>
</gene>
<dbReference type="Proteomes" id="UP000274922">
    <property type="component" value="Unassembled WGS sequence"/>
</dbReference>
<feature type="signal peptide" evidence="3">
    <location>
        <begin position="1"/>
        <end position="40"/>
    </location>
</feature>
<dbReference type="EMBL" id="ML014115">
    <property type="protein sequence ID" value="RKP03989.1"/>
    <property type="molecule type" value="Genomic_DNA"/>
</dbReference>
<evidence type="ECO:0000256" key="1">
    <source>
        <dbReference type="SAM" id="MobiDB-lite"/>
    </source>
</evidence>
<evidence type="ECO:0000256" key="2">
    <source>
        <dbReference type="SAM" id="Phobius"/>
    </source>
</evidence>
<evidence type="ECO:0000313" key="4">
    <source>
        <dbReference type="EMBL" id="RKP03989.1"/>
    </source>
</evidence>
<sequence length="1322" mass="136728">MVTQGTAGPQHRSPAGWRWALLQLGLLGAALRMPTHGAAAAWSPARAAPPAMNETSMATSPWLADFVLLDQTTLNGLAPLQAAPPVDAVAADGDAAAVAANTTADPGVWYDVPLQPPVRQWIFVLQHTHTAGGREPASRAVGAKAASMPSRASDAMHKAGAPANDDGAAAAAYRALTSWTTQWPSTSDGGLVLRLLLDVLLALAVLEAALLTALVGFALVATGPQQADAGADAMTRALAARVEDGLPAALADPAAIRRHRQRQRWLDRCRRWGSLGLFLVLRALWTPWLLALLPSDAARAVGLQTEALASTVVPLLVIVSLLRWGWPALCYGVPLLLHAARSQVTPAGSAKRGRWPWQTASPLLPPHLSWQPSDSSFSSPSLPSLPMLYVVIAVQSATFEVLEHTLAALVHRDSYARDRLHLLLSFEIDPAVPCAGAHDDAAAAWSASETCYRRLIARIGLAEMKRDTTRRQRGGTGLPKILHTAWLGARLTLIHGPPAGPAAAHSRALRTLQQLVAGAVALGPASPTVAALSPMTAVTSMPATGTPSLSPLPSLLTLRSLSADSDETLFPALPTPPPSSAAAWSSGTMPCVVLLSADVVPAAGALQAMAAAIADPSRGVAGVLGALRIHRQPLADADQVSAGLLSEGSACALQTLLTPAPAPAPPSLSTPASTAGKASTAIASSASASVSQPRDTSSPRLKPRLVMQMPHGTGAYAAAHAAPPLMVAWPAVAAVLAAYERAVLPHAAASRASEAIWRAHQTRHAPLPLLLRLLASAPAAAAWGRIALCPEAVAWRLPPPRRRASDSQDVVDPAELEEADRSCTRYTWMQRWQAQAQAGVLAPIAQTAGPMHDPATWTCGAAALQALLALLRLACGGGMGGVDLPLYYLLPAFARACVLAGPAAVPVGLALAVWLPMLLYVLARVHATGHHAVPPSWADPRRRRGGGSNHGGDGVHAWMAVGIGLPGSILLAPALRAVRLVLAAAAWDCRGVAGTPQRHQWAQSLRQTDLWGALTTTPPATLSPLPSRPPSRAPSSRASLRTGSSLAQARAQRPMRLQIPPRGVTLPAAALTPSSPSPSPCLSAASWRHAAASDSPLLPGAGAARTDRAAARYSTASAATALSSPWALSPLTFPEGPYGVAVDRGVAVGDLASVSLATPVGGGPCAGRADARDGDAATSLTDLDRGGVTLPPTPPALWSPSAPMMPMTPTMPMMPWSASNVGPEGAAASEARPRSSVVIVRTDQTGRIARTGSWRERRDRLARGMVLRNGAPPSLGPLVSPPGAAVATAVAAAASSSPRRTKRRPPKSRPRAADRPAAPRAS</sequence>
<accession>A0A4V1IVG6</accession>
<feature type="compositionally biased region" description="Low complexity" evidence="1">
    <location>
        <begin position="1289"/>
        <end position="1298"/>
    </location>
</feature>
<evidence type="ECO:0008006" key="6">
    <source>
        <dbReference type="Google" id="ProtNLM"/>
    </source>
</evidence>
<reference evidence="5" key="1">
    <citation type="journal article" date="2018" name="Nat. Microbiol.">
        <title>Leveraging single-cell genomics to expand the fungal tree of life.</title>
        <authorList>
            <person name="Ahrendt S.R."/>
            <person name="Quandt C.A."/>
            <person name="Ciobanu D."/>
            <person name="Clum A."/>
            <person name="Salamov A."/>
            <person name="Andreopoulos B."/>
            <person name="Cheng J.F."/>
            <person name="Woyke T."/>
            <person name="Pelin A."/>
            <person name="Henrissat B."/>
            <person name="Reynolds N.K."/>
            <person name="Benny G.L."/>
            <person name="Smith M.E."/>
            <person name="James T.Y."/>
            <person name="Grigoriev I.V."/>
        </authorList>
    </citation>
    <scope>NUCLEOTIDE SEQUENCE [LARGE SCALE GENOMIC DNA]</scope>
    <source>
        <strain evidence="5">ATCC 52028</strain>
    </source>
</reference>
<keyword evidence="2" id="KW-1133">Transmembrane helix</keyword>
<feature type="region of interest" description="Disordered" evidence="1">
    <location>
        <begin position="1015"/>
        <end position="1052"/>
    </location>
</feature>
<keyword evidence="5" id="KW-1185">Reference proteome</keyword>
<feature type="transmembrane region" description="Helical" evidence="2">
    <location>
        <begin position="195"/>
        <end position="220"/>
    </location>
</feature>
<keyword evidence="2" id="KW-0812">Transmembrane</keyword>
<evidence type="ECO:0000313" key="5">
    <source>
        <dbReference type="Proteomes" id="UP000274922"/>
    </source>
</evidence>
<feature type="region of interest" description="Disordered" evidence="1">
    <location>
        <begin position="683"/>
        <end position="703"/>
    </location>
</feature>
<feature type="compositionally biased region" description="Low complexity" evidence="1">
    <location>
        <begin position="1015"/>
        <end position="1025"/>
    </location>
</feature>
<feature type="region of interest" description="Disordered" evidence="1">
    <location>
        <begin position="1289"/>
        <end position="1322"/>
    </location>
</feature>
<keyword evidence="3" id="KW-0732">Signal</keyword>